<organism evidence="2 3">
    <name type="scientific">Desulfobaculum bizertense DSM 18034</name>
    <dbReference type="NCBI Taxonomy" id="1121442"/>
    <lineage>
        <taxon>Bacteria</taxon>
        <taxon>Pseudomonadati</taxon>
        <taxon>Thermodesulfobacteriota</taxon>
        <taxon>Desulfovibrionia</taxon>
        <taxon>Desulfovibrionales</taxon>
        <taxon>Desulfovibrionaceae</taxon>
        <taxon>Desulfobaculum</taxon>
    </lineage>
</organism>
<gene>
    <name evidence="2" type="ORF">SAMN02745702_02534</name>
</gene>
<feature type="domain" description="Glycosyltransferase 2-like" evidence="1">
    <location>
        <begin position="7"/>
        <end position="188"/>
    </location>
</feature>
<dbReference type="SUPFAM" id="SSF53448">
    <property type="entry name" value="Nucleotide-diphospho-sugar transferases"/>
    <property type="match status" value="1"/>
</dbReference>
<dbReference type="EMBL" id="FUYA01000009">
    <property type="protein sequence ID" value="SKA79305.1"/>
    <property type="molecule type" value="Genomic_DNA"/>
</dbReference>
<dbReference type="AlphaFoldDB" id="A0A1T4WR10"/>
<keyword evidence="3" id="KW-1185">Reference proteome</keyword>
<sequence>MNSPRLSVVIPVHNNFLLTKACLFSLKKHHPKTSMEVIIVDNASTDETATVLTPLGEGLFPGAFQHIRFPENRNFGPACNEGAQQARGEYLFLLNNDTEVTEGWVDPLEQAIASDDYAAVGPLLLYPGSLCVPRNRVQHLGVASNPRQQVLHAYEFFPVEHPVVARKRKLQCITGAALFMRRQVFSELGMFYPKYKNGFEDVDLCLTLREKHLKCQCVPRSVVYHRQGQTLGRYANDTANAELLSTRFQRYFEPDYHRFLFQDGYELQADAFLDFRAQPHASRMAELRKRMAEQNDLDACRALILEEPLFEPAYRRFIELSENAESAVQCAYLGHRFFGGPWWAVKLFQIGRAIENQMLMQTAQGSLLRYERQGIETMIPIAQKGARDASRSGNNFLSTLYLDWMKRFARR</sequence>
<dbReference type="Pfam" id="PF00535">
    <property type="entry name" value="Glycos_transf_2"/>
    <property type="match status" value="1"/>
</dbReference>
<dbReference type="PANTHER" id="PTHR43179">
    <property type="entry name" value="RHAMNOSYLTRANSFERASE WBBL"/>
    <property type="match status" value="1"/>
</dbReference>
<dbReference type="CDD" id="cd04186">
    <property type="entry name" value="GT_2_like_c"/>
    <property type="match status" value="1"/>
</dbReference>
<dbReference type="PANTHER" id="PTHR43179:SF7">
    <property type="entry name" value="RHAMNOSYLTRANSFERASE WBBL"/>
    <property type="match status" value="1"/>
</dbReference>
<dbReference type="Proteomes" id="UP000189733">
    <property type="component" value="Unassembled WGS sequence"/>
</dbReference>
<protein>
    <recommendedName>
        <fullName evidence="1">Glycosyltransferase 2-like domain-containing protein</fullName>
    </recommendedName>
</protein>
<accession>A0A1T4WR10</accession>
<proteinExistence type="predicted"/>
<dbReference type="Gene3D" id="3.90.550.10">
    <property type="entry name" value="Spore Coat Polysaccharide Biosynthesis Protein SpsA, Chain A"/>
    <property type="match status" value="1"/>
</dbReference>
<evidence type="ECO:0000313" key="3">
    <source>
        <dbReference type="Proteomes" id="UP000189733"/>
    </source>
</evidence>
<dbReference type="STRING" id="1121442.SAMN02745702_02534"/>
<reference evidence="2 3" key="1">
    <citation type="submission" date="2017-02" db="EMBL/GenBank/DDBJ databases">
        <authorList>
            <person name="Peterson S.W."/>
        </authorList>
    </citation>
    <scope>NUCLEOTIDE SEQUENCE [LARGE SCALE GENOMIC DNA]</scope>
    <source>
        <strain evidence="2 3">DSM 18034</strain>
    </source>
</reference>
<evidence type="ECO:0000259" key="1">
    <source>
        <dbReference type="Pfam" id="PF00535"/>
    </source>
</evidence>
<dbReference type="RefSeq" id="WP_078685806.1">
    <property type="nucleotide sequence ID" value="NZ_FUYA01000009.1"/>
</dbReference>
<evidence type="ECO:0000313" key="2">
    <source>
        <dbReference type="EMBL" id="SKA79305.1"/>
    </source>
</evidence>
<dbReference type="InterPro" id="IPR029044">
    <property type="entry name" value="Nucleotide-diphossugar_trans"/>
</dbReference>
<dbReference type="InterPro" id="IPR001173">
    <property type="entry name" value="Glyco_trans_2-like"/>
</dbReference>
<dbReference type="OrthoDB" id="9783791at2"/>
<name>A0A1T4WR10_9BACT</name>